<feature type="region of interest" description="Disordered" evidence="1">
    <location>
        <begin position="114"/>
        <end position="137"/>
    </location>
</feature>
<gene>
    <name evidence="2" type="ORF">B0A48_14478</name>
</gene>
<feature type="compositionally biased region" description="Basic and acidic residues" evidence="1">
    <location>
        <begin position="71"/>
        <end position="85"/>
    </location>
</feature>
<name>A0A1V8SKQ5_9PEZI</name>
<reference evidence="3" key="1">
    <citation type="submission" date="2017-03" db="EMBL/GenBank/DDBJ databases">
        <title>Genomes of endolithic fungi from Antarctica.</title>
        <authorList>
            <person name="Coleine C."/>
            <person name="Masonjones S."/>
            <person name="Stajich J.E."/>
        </authorList>
    </citation>
    <scope>NUCLEOTIDE SEQUENCE [LARGE SCALE GENOMIC DNA]</scope>
    <source>
        <strain evidence="3">CCFEE 5527</strain>
    </source>
</reference>
<evidence type="ECO:0000313" key="3">
    <source>
        <dbReference type="Proteomes" id="UP000192596"/>
    </source>
</evidence>
<protein>
    <submittedName>
        <fullName evidence="2">Uncharacterized protein</fullName>
    </submittedName>
</protein>
<dbReference type="EMBL" id="NAJO01000038">
    <property type="protein sequence ID" value="OQN99708.1"/>
    <property type="molecule type" value="Genomic_DNA"/>
</dbReference>
<evidence type="ECO:0000313" key="2">
    <source>
        <dbReference type="EMBL" id="OQN99708.1"/>
    </source>
</evidence>
<dbReference type="AlphaFoldDB" id="A0A1V8SKQ5"/>
<keyword evidence="3" id="KW-1185">Reference proteome</keyword>
<dbReference type="OrthoDB" id="10057496at2759"/>
<dbReference type="InParanoid" id="A0A1V8SKQ5"/>
<organism evidence="2 3">
    <name type="scientific">Cryoendolithus antarcticus</name>
    <dbReference type="NCBI Taxonomy" id="1507870"/>
    <lineage>
        <taxon>Eukaryota</taxon>
        <taxon>Fungi</taxon>
        <taxon>Dikarya</taxon>
        <taxon>Ascomycota</taxon>
        <taxon>Pezizomycotina</taxon>
        <taxon>Dothideomycetes</taxon>
        <taxon>Dothideomycetidae</taxon>
        <taxon>Cladosporiales</taxon>
        <taxon>Cladosporiaceae</taxon>
        <taxon>Cryoendolithus</taxon>
    </lineage>
</organism>
<proteinExistence type="predicted"/>
<feature type="region of interest" description="Disordered" evidence="1">
    <location>
        <begin position="67"/>
        <end position="91"/>
    </location>
</feature>
<dbReference type="Proteomes" id="UP000192596">
    <property type="component" value="Unassembled WGS sequence"/>
</dbReference>
<accession>A0A1V8SKQ5</accession>
<evidence type="ECO:0000256" key="1">
    <source>
        <dbReference type="SAM" id="MobiDB-lite"/>
    </source>
</evidence>
<comment type="caution">
    <text evidence="2">The sequence shown here is derived from an EMBL/GenBank/DDBJ whole genome shotgun (WGS) entry which is preliminary data.</text>
</comment>
<sequence>MVRPCDCASCTFHTWRYGTGYGTLQAQSPCPSLPVQTPAQICCPWPTYIEHNHQHIHACLPQVTVPTAPAKPEKEGEKKPKEKSKTALLPPSKAATVVSAASTQLSAASTAVLSKAPTAKHPSKANTPPSVGPGGNYMYPPQHTKLHIFNKAAKVWDVKYATQKLKFKIFTASTLLTPAMVGNGRWAKGTTIAYTEPRAKDSLASMGWIARRGDDLPPVWLTVHKA</sequence>